<dbReference type="GO" id="GO:1904680">
    <property type="term" value="F:peptide transmembrane transporter activity"/>
    <property type="evidence" value="ECO:0007669"/>
    <property type="project" value="TreeGrafter"/>
</dbReference>
<proteinExistence type="predicted"/>
<dbReference type="InterPro" id="IPR006311">
    <property type="entry name" value="TAT_signal"/>
</dbReference>
<dbReference type="Gene3D" id="3.10.105.10">
    <property type="entry name" value="Dipeptide-binding Protein, Domain 3"/>
    <property type="match status" value="1"/>
</dbReference>
<dbReference type="InterPro" id="IPR039424">
    <property type="entry name" value="SBP_5"/>
</dbReference>
<sequence>MKTLRDIERMLSQGKINRREFLTRVSAMGLTAALSPALLSIPANAAVPQKGGLFRIGADGGSTSDSLDVRQLVSVMSQHLSSQLRNNLVELNDQTRAVPELAESWEPSADAVTWIFKLRQGVEFHNGKTMDAEDVLYSINLHRGEDSKSSVKVLLDQVDSIKADTKDTVVFTLKAGNADFPFVLSQYNFGIVPKGTTDFEAGIGTGPYMLEKHEPGVRCKVKRNPNYWKAGRAHFDAVETMTINDVQARTNALKTGQIDVMNRPDLKTIHLLEKTANLNLTRIEGTQHITIPMRTDTSPFDNNDVRLGLKLALDREQVLKNVLRGYGAIGNDTVISPAYRYFASELEQRTYDPDKAKYHLKKGGAADQKFKLHVADAAFTGAIDTALIYKENATKAGIDIEVVKEPNDGYWSNVWMKKAWCFSWWYGRPTEDWVFSTAYAADAAWNETYWKHERFNKLLLEARSELDETKRRNMYVQMQQIQRDEGGTLVPVFPNYLMVASNKLQHDVVAPNFEWDGFKICERWWFGS</sequence>
<dbReference type="InterPro" id="IPR000914">
    <property type="entry name" value="SBP_5_dom"/>
</dbReference>
<reference evidence="2" key="1">
    <citation type="journal article" date="2015" name="Nature">
        <title>Complex archaea that bridge the gap between prokaryotes and eukaryotes.</title>
        <authorList>
            <person name="Spang A."/>
            <person name="Saw J.H."/>
            <person name="Jorgensen S.L."/>
            <person name="Zaremba-Niedzwiedzka K."/>
            <person name="Martijn J."/>
            <person name="Lind A.E."/>
            <person name="van Eijk R."/>
            <person name="Schleper C."/>
            <person name="Guy L."/>
            <person name="Ettema T.J."/>
        </authorList>
    </citation>
    <scope>NUCLEOTIDE SEQUENCE</scope>
</reference>
<dbReference type="Gene3D" id="3.40.190.10">
    <property type="entry name" value="Periplasmic binding protein-like II"/>
    <property type="match status" value="1"/>
</dbReference>
<name>A0A0F9JC33_9ZZZZ</name>
<dbReference type="InterPro" id="IPR030678">
    <property type="entry name" value="Peptide/Ni-bd"/>
</dbReference>
<dbReference type="SUPFAM" id="SSF53850">
    <property type="entry name" value="Periplasmic binding protein-like II"/>
    <property type="match status" value="1"/>
</dbReference>
<dbReference type="EMBL" id="LAZR01011797">
    <property type="protein sequence ID" value="KKM59317.1"/>
    <property type="molecule type" value="Genomic_DNA"/>
</dbReference>
<protein>
    <recommendedName>
        <fullName evidence="1">Solute-binding protein family 5 domain-containing protein</fullName>
    </recommendedName>
</protein>
<evidence type="ECO:0000313" key="2">
    <source>
        <dbReference type="EMBL" id="KKM59317.1"/>
    </source>
</evidence>
<dbReference type="PIRSF" id="PIRSF002741">
    <property type="entry name" value="MppA"/>
    <property type="match status" value="1"/>
</dbReference>
<dbReference type="Pfam" id="PF00496">
    <property type="entry name" value="SBP_bac_5"/>
    <property type="match status" value="1"/>
</dbReference>
<dbReference type="CDD" id="cd08503">
    <property type="entry name" value="PBP2_NikA_DppA_OppA_like_17"/>
    <property type="match status" value="1"/>
</dbReference>
<evidence type="ECO:0000259" key="1">
    <source>
        <dbReference type="Pfam" id="PF00496"/>
    </source>
</evidence>
<dbReference type="PANTHER" id="PTHR30290">
    <property type="entry name" value="PERIPLASMIC BINDING COMPONENT OF ABC TRANSPORTER"/>
    <property type="match status" value="1"/>
</dbReference>
<dbReference type="GO" id="GO:0015833">
    <property type="term" value="P:peptide transport"/>
    <property type="evidence" value="ECO:0007669"/>
    <property type="project" value="TreeGrafter"/>
</dbReference>
<dbReference type="NCBIfam" id="TIGR01409">
    <property type="entry name" value="TAT_signal_seq"/>
    <property type="match status" value="1"/>
</dbReference>
<comment type="caution">
    <text evidence="2">The sequence shown here is derived from an EMBL/GenBank/DDBJ whole genome shotgun (WGS) entry which is preliminary data.</text>
</comment>
<dbReference type="GO" id="GO:0043190">
    <property type="term" value="C:ATP-binding cassette (ABC) transporter complex"/>
    <property type="evidence" value="ECO:0007669"/>
    <property type="project" value="InterPro"/>
</dbReference>
<dbReference type="PROSITE" id="PS51318">
    <property type="entry name" value="TAT"/>
    <property type="match status" value="1"/>
</dbReference>
<feature type="domain" description="Solute-binding protein family 5" evidence="1">
    <location>
        <begin position="98"/>
        <end position="444"/>
    </location>
</feature>
<accession>A0A0F9JC33</accession>
<gene>
    <name evidence="2" type="ORF">LCGC14_1548200</name>
</gene>
<organism evidence="2">
    <name type="scientific">marine sediment metagenome</name>
    <dbReference type="NCBI Taxonomy" id="412755"/>
    <lineage>
        <taxon>unclassified sequences</taxon>
        <taxon>metagenomes</taxon>
        <taxon>ecological metagenomes</taxon>
    </lineage>
</organism>
<dbReference type="GO" id="GO:0042597">
    <property type="term" value="C:periplasmic space"/>
    <property type="evidence" value="ECO:0007669"/>
    <property type="project" value="UniProtKB-ARBA"/>
</dbReference>
<dbReference type="InterPro" id="IPR019546">
    <property type="entry name" value="TAT_signal_bac_arc"/>
</dbReference>
<dbReference type="AlphaFoldDB" id="A0A0F9JC33"/>